<dbReference type="Gene3D" id="2.40.170.20">
    <property type="entry name" value="TonB-dependent receptor, beta-barrel domain"/>
    <property type="match status" value="1"/>
</dbReference>
<organism evidence="11 12">
    <name type="scientific">Pelosinus propionicus DSM 13327</name>
    <dbReference type="NCBI Taxonomy" id="1123291"/>
    <lineage>
        <taxon>Bacteria</taxon>
        <taxon>Bacillati</taxon>
        <taxon>Bacillota</taxon>
        <taxon>Negativicutes</taxon>
        <taxon>Selenomonadales</taxon>
        <taxon>Sporomusaceae</taxon>
        <taxon>Pelosinus</taxon>
    </lineage>
</organism>
<dbReference type="InterPro" id="IPR039426">
    <property type="entry name" value="TonB-dep_rcpt-like"/>
</dbReference>
<dbReference type="SUPFAM" id="SSF56935">
    <property type="entry name" value="Porins"/>
    <property type="match status" value="1"/>
</dbReference>
<name>A0A1I4PZ94_9FIRM</name>
<evidence type="ECO:0000256" key="1">
    <source>
        <dbReference type="ARBA" id="ARBA00004571"/>
    </source>
</evidence>
<dbReference type="GO" id="GO:0015344">
    <property type="term" value="F:siderophore uptake transmembrane transporter activity"/>
    <property type="evidence" value="ECO:0007669"/>
    <property type="project" value="TreeGrafter"/>
</dbReference>
<reference evidence="12" key="1">
    <citation type="submission" date="2016-10" db="EMBL/GenBank/DDBJ databases">
        <authorList>
            <person name="Varghese N."/>
            <person name="Submissions S."/>
        </authorList>
    </citation>
    <scope>NUCLEOTIDE SEQUENCE [LARGE SCALE GENOMIC DNA]</scope>
    <source>
        <strain evidence="12">DSM 13327</strain>
    </source>
</reference>
<evidence type="ECO:0000259" key="10">
    <source>
        <dbReference type="Pfam" id="PF00593"/>
    </source>
</evidence>
<comment type="similarity">
    <text evidence="9">Belongs to the TonB-dependent receptor family.</text>
</comment>
<dbReference type="STRING" id="1123291.SAMN04490355_10775"/>
<keyword evidence="3 9" id="KW-1134">Transmembrane beta strand</keyword>
<evidence type="ECO:0000256" key="5">
    <source>
        <dbReference type="ARBA" id="ARBA00022729"/>
    </source>
</evidence>
<dbReference type="InterPro" id="IPR036942">
    <property type="entry name" value="Beta-barrel_TonB_sf"/>
</dbReference>
<dbReference type="InterPro" id="IPR000531">
    <property type="entry name" value="Beta-barrel_TonB"/>
</dbReference>
<dbReference type="GO" id="GO:0009279">
    <property type="term" value="C:cell outer membrane"/>
    <property type="evidence" value="ECO:0007669"/>
    <property type="project" value="UniProtKB-SubCell"/>
</dbReference>
<sequence>MIEEDMIDSSTIQYKNIDKATIQGIEAEVVHPLSAKMIWTTSYTYLDAVNDTDGSRLFNRARHKIASRLSYVEQSAGLRANLWAETYSNYLYEASAGVGRNKSYTLWNVNLEKAISSNSAIIVGVDNLLNKKDDDLSIQGTYIHTSYRVKL</sequence>
<dbReference type="GO" id="GO:0044718">
    <property type="term" value="P:siderophore transmembrane transport"/>
    <property type="evidence" value="ECO:0007669"/>
    <property type="project" value="TreeGrafter"/>
</dbReference>
<feature type="domain" description="TonB-dependent receptor-like beta-barrel" evidence="10">
    <location>
        <begin position="6"/>
        <end position="128"/>
    </location>
</feature>
<gene>
    <name evidence="11" type="ORF">SAMN04490355_10775</name>
</gene>
<keyword evidence="7 9" id="KW-0472">Membrane</keyword>
<evidence type="ECO:0000313" key="12">
    <source>
        <dbReference type="Proteomes" id="UP000199520"/>
    </source>
</evidence>
<dbReference type="AlphaFoldDB" id="A0A1I4PZ94"/>
<comment type="subcellular location">
    <subcellularLocation>
        <location evidence="1 9">Cell outer membrane</location>
        <topology evidence="1 9">Multi-pass membrane protein</topology>
    </subcellularLocation>
</comment>
<evidence type="ECO:0000256" key="6">
    <source>
        <dbReference type="ARBA" id="ARBA00023077"/>
    </source>
</evidence>
<keyword evidence="2 9" id="KW-0813">Transport</keyword>
<dbReference type="PANTHER" id="PTHR30069">
    <property type="entry name" value="TONB-DEPENDENT OUTER MEMBRANE RECEPTOR"/>
    <property type="match status" value="1"/>
</dbReference>
<dbReference type="Pfam" id="PF00593">
    <property type="entry name" value="TonB_dep_Rec_b-barrel"/>
    <property type="match status" value="1"/>
</dbReference>
<dbReference type="PROSITE" id="PS52016">
    <property type="entry name" value="TONB_DEPENDENT_REC_3"/>
    <property type="match status" value="1"/>
</dbReference>
<accession>A0A1I4PZ94</accession>
<keyword evidence="6" id="KW-0798">TonB box</keyword>
<evidence type="ECO:0000256" key="2">
    <source>
        <dbReference type="ARBA" id="ARBA00022448"/>
    </source>
</evidence>
<evidence type="ECO:0000256" key="7">
    <source>
        <dbReference type="ARBA" id="ARBA00023136"/>
    </source>
</evidence>
<evidence type="ECO:0000256" key="4">
    <source>
        <dbReference type="ARBA" id="ARBA00022692"/>
    </source>
</evidence>
<keyword evidence="11" id="KW-0675">Receptor</keyword>
<dbReference type="EMBL" id="FOTS01000077">
    <property type="protein sequence ID" value="SFM32733.1"/>
    <property type="molecule type" value="Genomic_DNA"/>
</dbReference>
<evidence type="ECO:0000313" key="11">
    <source>
        <dbReference type="EMBL" id="SFM32733.1"/>
    </source>
</evidence>
<keyword evidence="4 9" id="KW-0812">Transmembrane</keyword>
<protein>
    <submittedName>
        <fullName evidence="11">TonB dependent receptor</fullName>
    </submittedName>
</protein>
<proteinExistence type="inferred from homology"/>
<keyword evidence="12" id="KW-1185">Reference proteome</keyword>
<keyword evidence="5" id="KW-0732">Signal</keyword>
<dbReference type="Proteomes" id="UP000199520">
    <property type="component" value="Unassembled WGS sequence"/>
</dbReference>
<evidence type="ECO:0000256" key="8">
    <source>
        <dbReference type="ARBA" id="ARBA00023237"/>
    </source>
</evidence>
<evidence type="ECO:0000256" key="3">
    <source>
        <dbReference type="ARBA" id="ARBA00022452"/>
    </source>
</evidence>
<keyword evidence="8 9" id="KW-0998">Cell outer membrane</keyword>
<dbReference type="PANTHER" id="PTHR30069:SF53">
    <property type="entry name" value="COLICIN I RECEPTOR-RELATED"/>
    <property type="match status" value="1"/>
</dbReference>
<evidence type="ECO:0000256" key="9">
    <source>
        <dbReference type="PROSITE-ProRule" id="PRU01360"/>
    </source>
</evidence>